<evidence type="ECO:0000313" key="2">
    <source>
        <dbReference type="EMBL" id="VDP93716.1"/>
    </source>
</evidence>
<dbReference type="EMBL" id="UZAN01064341">
    <property type="protein sequence ID" value="VDP93716.1"/>
    <property type="molecule type" value="Genomic_DNA"/>
</dbReference>
<dbReference type="WBParaSite" id="ECPE_0001648701-mRNA-1">
    <property type="protein sequence ID" value="ECPE_0001648701-mRNA-1"/>
    <property type="gene ID" value="ECPE_0001648701"/>
</dbReference>
<reference evidence="4" key="1">
    <citation type="submission" date="2016-06" db="UniProtKB">
        <authorList>
            <consortium name="WormBaseParasite"/>
        </authorList>
    </citation>
    <scope>IDENTIFICATION</scope>
</reference>
<sequence>MLDSDLNFTSSTSEESCTTSEVSRLTRHSFYHSGALLLNDEGIVFVGLLVGLASLDLCFILKEQLAEFDSVVSLYHVSFRSFLVPGIIYIGREHDHPESCEIVFTCCQEVLLYRRYIYCL</sequence>
<accession>A0A183BB59</accession>
<dbReference type="OrthoDB" id="79871at2759"/>
<keyword evidence="1" id="KW-1133">Transmembrane helix</keyword>
<protein>
    <submittedName>
        <fullName evidence="4">Transmembrane protein</fullName>
    </submittedName>
</protein>
<dbReference type="AlphaFoldDB" id="A0A183BB59"/>
<dbReference type="Gene3D" id="1.20.58.900">
    <property type="match status" value="1"/>
</dbReference>
<evidence type="ECO:0000256" key="1">
    <source>
        <dbReference type="SAM" id="Phobius"/>
    </source>
</evidence>
<dbReference type="InterPro" id="IPR037213">
    <property type="entry name" value="Run_dom_sf"/>
</dbReference>
<feature type="transmembrane region" description="Helical" evidence="1">
    <location>
        <begin position="42"/>
        <end position="61"/>
    </location>
</feature>
<name>A0A183BB59_9TREM</name>
<proteinExistence type="predicted"/>
<keyword evidence="3" id="KW-1185">Reference proteome</keyword>
<keyword evidence="1" id="KW-0472">Membrane</keyword>
<dbReference type="Proteomes" id="UP000272942">
    <property type="component" value="Unassembled WGS sequence"/>
</dbReference>
<keyword evidence="1" id="KW-0812">Transmembrane</keyword>
<reference evidence="2 3" key="2">
    <citation type="submission" date="2018-11" db="EMBL/GenBank/DDBJ databases">
        <authorList>
            <consortium name="Pathogen Informatics"/>
        </authorList>
    </citation>
    <scope>NUCLEOTIDE SEQUENCE [LARGE SCALE GENOMIC DNA]</scope>
    <source>
        <strain evidence="2 3">Egypt</strain>
    </source>
</reference>
<gene>
    <name evidence="2" type="ORF">ECPE_LOCUS16444</name>
</gene>
<evidence type="ECO:0000313" key="4">
    <source>
        <dbReference type="WBParaSite" id="ECPE_0001648701-mRNA-1"/>
    </source>
</evidence>
<evidence type="ECO:0000313" key="3">
    <source>
        <dbReference type="Proteomes" id="UP000272942"/>
    </source>
</evidence>
<organism evidence="4">
    <name type="scientific">Echinostoma caproni</name>
    <dbReference type="NCBI Taxonomy" id="27848"/>
    <lineage>
        <taxon>Eukaryota</taxon>
        <taxon>Metazoa</taxon>
        <taxon>Spiralia</taxon>
        <taxon>Lophotrochozoa</taxon>
        <taxon>Platyhelminthes</taxon>
        <taxon>Trematoda</taxon>
        <taxon>Digenea</taxon>
        <taxon>Plagiorchiida</taxon>
        <taxon>Echinostomata</taxon>
        <taxon>Echinostomatoidea</taxon>
        <taxon>Echinostomatidae</taxon>
        <taxon>Echinostoma</taxon>
    </lineage>
</organism>